<keyword evidence="9" id="KW-1185">Reference proteome</keyword>
<dbReference type="RefSeq" id="WP_016171678.1">
    <property type="nucleotide sequence ID" value="NZ_ASWK01000001.1"/>
</dbReference>
<dbReference type="eggNOG" id="COG3425">
    <property type="taxonomic scope" value="Bacteria"/>
</dbReference>
<dbReference type="EC" id="2.3.3.10" evidence="3"/>
<comment type="caution">
    <text evidence="8">The sequence shown here is derived from an EMBL/GenBank/DDBJ whole genome shotgun (WGS) entry which is preliminary data.</text>
</comment>
<evidence type="ECO:0000256" key="1">
    <source>
        <dbReference type="ARBA" id="ARBA00007061"/>
    </source>
</evidence>
<feature type="active site" description="Acyl-thioester intermediate" evidence="4">
    <location>
        <position position="111"/>
    </location>
</feature>
<dbReference type="CDD" id="cd00827">
    <property type="entry name" value="init_cond_enzymes"/>
    <property type="match status" value="1"/>
</dbReference>
<dbReference type="GO" id="GO:0004421">
    <property type="term" value="F:hydroxymethylglutaryl-CoA synthase activity"/>
    <property type="evidence" value="ECO:0007669"/>
    <property type="project" value="UniProtKB-UniRule"/>
</dbReference>
<dbReference type="STRING" id="44009.RV01_GL000760"/>
<evidence type="ECO:0000313" key="8">
    <source>
        <dbReference type="EMBL" id="EOT43119.1"/>
    </source>
</evidence>
<reference evidence="8 9" key="1">
    <citation type="submission" date="2013-03" db="EMBL/GenBank/DDBJ databases">
        <title>The Genome Sequence of Enterococcus dispar ATCC_51266 (Illumina only assembly).</title>
        <authorList>
            <consortium name="The Broad Institute Genomics Platform"/>
            <consortium name="The Broad Institute Genome Sequencing Center for Infectious Disease"/>
            <person name="Earl A."/>
            <person name="Russ C."/>
            <person name="Gilmore M."/>
            <person name="Surin D."/>
            <person name="Walker B."/>
            <person name="Young S."/>
            <person name="Zeng Q."/>
            <person name="Gargeya S."/>
            <person name="Fitzgerald M."/>
            <person name="Haas B."/>
            <person name="Abouelleil A."/>
            <person name="Allen A.W."/>
            <person name="Alvarado L."/>
            <person name="Arachchi H.M."/>
            <person name="Berlin A.M."/>
            <person name="Chapman S.B."/>
            <person name="Gainer-Dewar J."/>
            <person name="Goldberg J."/>
            <person name="Griggs A."/>
            <person name="Gujja S."/>
            <person name="Hansen M."/>
            <person name="Howarth C."/>
            <person name="Imamovic A."/>
            <person name="Ireland A."/>
            <person name="Larimer J."/>
            <person name="McCowan C."/>
            <person name="Murphy C."/>
            <person name="Pearson M."/>
            <person name="Poon T.W."/>
            <person name="Priest M."/>
            <person name="Roberts A."/>
            <person name="Saif S."/>
            <person name="Shea T."/>
            <person name="Sisk P."/>
            <person name="Sykes S."/>
            <person name="Wortman J."/>
            <person name="Nusbaum C."/>
            <person name="Birren B."/>
        </authorList>
    </citation>
    <scope>NUCLEOTIDE SEQUENCE [LARGE SCALE GENOMIC DNA]</scope>
    <source>
        <strain evidence="8 9">ATCC 51266</strain>
    </source>
</reference>
<feature type="active site" description="Proton donor/acceptor" evidence="4">
    <location>
        <position position="79"/>
    </location>
</feature>
<evidence type="ECO:0000256" key="2">
    <source>
        <dbReference type="ARBA" id="ARBA00022679"/>
    </source>
</evidence>
<keyword evidence="2" id="KW-0808">Transferase</keyword>
<dbReference type="NCBIfam" id="TIGR01835">
    <property type="entry name" value="HMG-CoA-S_prok"/>
    <property type="match status" value="1"/>
</dbReference>
<dbReference type="OrthoDB" id="9769523at2"/>
<dbReference type="PANTHER" id="PTHR43323:SF2">
    <property type="entry name" value="HYDROXYMETHYLGLUTARYL-COA SYNTHASE"/>
    <property type="match status" value="1"/>
</dbReference>
<feature type="domain" description="Hydroxymethylglutaryl-coenzyme A synthase N-terminal" evidence="6">
    <location>
        <begin position="2"/>
        <end position="164"/>
    </location>
</feature>
<name>S0KE01_9ENTE</name>
<dbReference type="Pfam" id="PF08540">
    <property type="entry name" value="HMG_CoA_synt_C"/>
    <property type="match status" value="2"/>
</dbReference>
<evidence type="ECO:0000259" key="6">
    <source>
        <dbReference type="Pfam" id="PF01154"/>
    </source>
</evidence>
<feature type="domain" description="Hydroxymethylglutaryl-coenzyme A synthase C-terminal" evidence="7">
    <location>
        <begin position="180"/>
        <end position="248"/>
    </location>
</feature>
<evidence type="ECO:0000256" key="4">
    <source>
        <dbReference type="PIRSR" id="PIRSR611554-1"/>
    </source>
</evidence>
<feature type="binding site" evidence="5">
    <location>
        <position position="242"/>
    </location>
    <ligand>
        <name>(3S)-3-hydroxy-3-methylglutaryl-CoA</name>
        <dbReference type="ChEBI" id="CHEBI:43074"/>
    </ligand>
</feature>
<organism evidence="8 9">
    <name type="scientific">Enterococcus dispar ATCC 51266</name>
    <dbReference type="NCBI Taxonomy" id="1139219"/>
    <lineage>
        <taxon>Bacteria</taxon>
        <taxon>Bacillati</taxon>
        <taxon>Bacillota</taxon>
        <taxon>Bacilli</taxon>
        <taxon>Lactobacillales</taxon>
        <taxon>Enterococcaceae</taxon>
        <taxon>Enterococcus</taxon>
    </lineage>
</organism>
<gene>
    <name evidence="8" type="ORF">OMK_00472</name>
</gene>
<evidence type="ECO:0000256" key="5">
    <source>
        <dbReference type="PIRSR" id="PIRSR611554-2"/>
    </source>
</evidence>
<dbReference type="InterPro" id="IPR013528">
    <property type="entry name" value="HMG_CoA_synth_N"/>
</dbReference>
<proteinExistence type="inferred from homology"/>
<dbReference type="PANTHER" id="PTHR43323">
    <property type="entry name" value="3-HYDROXY-3-METHYLGLUTARYL COENZYME A SYNTHASE"/>
    <property type="match status" value="1"/>
</dbReference>
<dbReference type="Pfam" id="PF01154">
    <property type="entry name" value="HMG_CoA_synt_N"/>
    <property type="match status" value="1"/>
</dbReference>
<feature type="binding site" evidence="5">
    <location>
        <position position="29"/>
    </location>
    <ligand>
        <name>(3S)-3-hydroxy-3-methylglutaryl-CoA</name>
        <dbReference type="ChEBI" id="CHEBI:43074"/>
    </ligand>
</feature>
<feature type="binding site" evidence="5">
    <location>
        <position position="275"/>
    </location>
    <ligand>
        <name>(3S)-3-hydroxy-3-methylglutaryl-CoA</name>
        <dbReference type="ChEBI" id="CHEBI:43074"/>
    </ligand>
</feature>
<dbReference type="SUPFAM" id="SSF53901">
    <property type="entry name" value="Thiolase-like"/>
    <property type="match status" value="2"/>
</dbReference>
<dbReference type="PATRIC" id="fig|1139219.3.peg.442"/>
<dbReference type="InterPro" id="IPR016039">
    <property type="entry name" value="Thiolase-like"/>
</dbReference>
<evidence type="ECO:0000313" key="9">
    <source>
        <dbReference type="Proteomes" id="UP000014127"/>
    </source>
</evidence>
<dbReference type="EMBL" id="AHYR01000003">
    <property type="protein sequence ID" value="EOT43119.1"/>
    <property type="molecule type" value="Genomic_DNA"/>
</dbReference>
<dbReference type="HOGENOM" id="CLU_008065_3_2_9"/>
<evidence type="ECO:0000256" key="3">
    <source>
        <dbReference type="NCBIfam" id="TIGR01835"/>
    </source>
</evidence>
<feature type="active site" description="Proton donor/acceptor" evidence="4">
    <location>
        <position position="233"/>
    </location>
</feature>
<evidence type="ECO:0000259" key="7">
    <source>
        <dbReference type="Pfam" id="PF08540"/>
    </source>
</evidence>
<feature type="binding site" evidence="5">
    <location>
        <position position="143"/>
    </location>
    <ligand>
        <name>(3S)-3-hydroxy-3-methylglutaryl-CoA</name>
        <dbReference type="ChEBI" id="CHEBI:43074"/>
    </ligand>
</feature>
<sequence length="383" mass="42655">MNVGIDKISFFVPPFYIDMAELANARNVDPGKYLIGIGQSQMAIGPSSQDIVTYAANAASKILTQEDKDAIDLIIVGTESSFDESKASAVVLHRLLGIQEFARSFEIKEACYGATAGLEAAKNHIRLHPKSKALVIAADIARYGLNNGGEPTQGAGAVAMIISSKPKILTLSDDTVNLTQDIYDFWRPTGHTYPLVDGPLSNETYINSFKKVYTRYEELYQKSFADFAALTFHIPYTKMGRKALQSVLPQATQPDQERLLARYEESITYSRQVGNLYTGSLYLGLISLLENSTFLRPGDKLGLFSYGSGAVSQFFTGTLQPDYKKHLLPDYHQDLLANRIKLSIPAYEEMFKETVDYDATTTFEDELSFSLTKIEDNIRFYRS</sequence>
<feature type="domain" description="Hydroxymethylglutaryl-coenzyme A synthase C-terminal" evidence="7">
    <location>
        <begin position="259"/>
        <end position="359"/>
    </location>
</feature>
<dbReference type="GO" id="GO:0006084">
    <property type="term" value="P:acetyl-CoA metabolic process"/>
    <property type="evidence" value="ECO:0007669"/>
    <property type="project" value="InterPro"/>
</dbReference>
<dbReference type="InterPro" id="IPR013746">
    <property type="entry name" value="HMG_CoA_synt_C_dom"/>
</dbReference>
<protein>
    <recommendedName>
        <fullName evidence="3">Hydroxymethylglutaryl-CoA synthase</fullName>
        <ecNumber evidence="3">2.3.3.10</ecNumber>
    </recommendedName>
</protein>
<comment type="similarity">
    <text evidence="1">Belongs to the thiolase-like superfamily. HMG-CoA synthase family.</text>
</comment>
<dbReference type="AlphaFoldDB" id="S0KE01"/>
<dbReference type="Proteomes" id="UP000014127">
    <property type="component" value="Unassembled WGS sequence"/>
</dbReference>
<feature type="binding site" evidence="5">
    <location>
        <position position="148"/>
    </location>
    <ligand>
        <name>substrate</name>
    </ligand>
</feature>
<dbReference type="Gene3D" id="3.40.47.10">
    <property type="match status" value="2"/>
</dbReference>
<accession>S0KE01</accession>
<dbReference type="InterPro" id="IPR011554">
    <property type="entry name" value="HMG_CoA_synthase_prok"/>
</dbReference>